<dbReference type="OrthoDB" id="414005at2759"/>
<evidence type="ECO:0000313" key="2">
    <source>
        <dbReference type="EMBL" id="CAI3978959.1"/>
    </source>
</evidence>
<keyword evidence="4" id="KW-1185">Reference proteome</keyword>
<evidence type="ECO:0000313" key="3">
    <source>
        <dbReference type="EMBL" id="CAL4766271.1"/>
    </source>
</evidence>
<protein>
    <submittedName>
        <fullName evidence="2">Uncharacterized protein</fullName>
    </submittedName>
</protein>
<dbReference type="AlphaFoldDB" id="A0A9P1BT40"/>
<feature type="region of interest" description="Disordered" evidence="1">
    <location>
        <begin position="291"/>
        <end position="319"/>
    </location>
</feature>
<reference evidence="2" key="1">
    <citation type="submission" date="2022-10" db="EMBL/GenBank/DDBJ databases">
        <authorList>
            <person name="Chen Y."/>
            <person name="Dougan E. K."/>
            <person name="Chan C."/>
            <person name="Rhodes N."/>
            <person name="Thang M."/>
        </authorList>
    </citation>
    <scope>NUCLEOTIDE SEQUENCE</scope>
</reference>
<dbReference type="EMBL" id="CAMXCT030000446">
    <property type="protein sequence ID" value="CAL4766271.1"/>
    <property type="molecule type" value="Genomic_DNA"/>
</dbReference>
<name>A0A9P1BT40_9DINO</name>
<dbReference type="EMBL" id="CAMXCT020000446">
    <property type="protein sequence ID" value="CAL1132334.1"/>
    <property type="molecule type" value="Genomic_DNA"/>
</dbReference>
<feature type="compositionally biased region" description="Basic and acidic residues" evidence="1">
    <location>
        <begin position="883"/>
        <end position="893"/>
    </location>
</feature>
<proteinExistence type="predicted"/>
<feature type="compositionally biased region" description="Polar residues" evidence="1">
    <location>
        <begin position="303"/>
        <end position="314"/>
    </location>
</feature>
<evidence type="ECO:0000313" key="4">
    <source>
        <dbReference type="Proteomes" id="UP001152797"/>
    </source>
</evidence>
<gene>
    <name evidence="2" type="ORF">C1SCF055_LOCUS6947</name>
</gene>
<dbReference type="Proteomes" id="UP001152797">
    <property type="component" value="Unassembled WGS sequence"/>
</dbReference>
<comment type="caution">
    <text evidence="2">The sequence shown here is derived from an EMBL/GenBank/DDBJ whole genome shotgun (WGS) entry which is preliminary data.</text>
</comment>
<dbReference type="EMBL" id="CAMXCT010000446">
    <property type="protein sequence ID" value="CAI3978959.1"/>
    <property type="molecule type" value="Genomic_DNA"/>
</dbReference>
<accession>A0A9P1BT40</accession>
<organism evidence="2">
    <name type="scientific">Cladocopium goreaui</name>
    <dbReference type="NCBI Taxonomy" id="2562237"/>
    <lineage>
        <taxon>Eukaryota</taxon>
        <taxon>Sar</taxon>
        <taxon>Alveolata</taxon>
        <taxon>Dinophyceae</taxon>
        <taxon>Suessiales</taxon>
        <taxon>Symbiodiniaceae</taxon>
        <taxon>Cladocopium</taxon>
    </lineage>
</organism>
<reference evidence="3 4" key="2">
    <citation type="submission" date="2024-05" db="EMBL/GenBank/DDBJ databases">
        <authorList>
            <person name="Chen Y."/>
            <person name="Shah S."/>
            <person name="Dougan E. K."/>
            <person name="Thang M."/>
            <person name="Chan C."/>
        </authorList>
    </citation>
    <scope>NUCLEOTIDE SEQUENCE [LARGE SCALE GENOMIC DNA]</scope>
</reference>
<sequence length="903" mass="98842">KAMAEIVPGAPRGTPATKELLPVRDCGDAAEGAAALVRLPTDESPSKFSVASQEWPDADIQSQLCAFATDDGLAEDIEALMDGLPSPGPMGSDGAPKGTPTKQMVNALETQLLPVCGLASHEEGIQLLRACLATAREDPTYGGTETQSESPVWGCNDDWALLRPELEKRTAPLSPKLPTEVMALPAAFFRDPTFAVPDPEQDCVVVFGGVANVEGAGAGGCHFMPLLTQRQAHSWHSSTSAHEKWHDMVLAVEGRGDGLLLVDRVREAGDCYFHSLLITLHAKGILFRAAASNESTPPPRQARLSTSPPSSQEPGANRRGLCFDDALAGEEVVGYSMEDPVEGWVQKLKAIKTAENLEDVLFPNRIFEGLRNKAETYDTVKGNLKMCWEDTRTHRQLAVEEDMDIRLCAVGPIADAVHTIARAKGVHTEALLGCLDSNIGFLEANGTTLCHNPRAQHFIPTGSPVIVGSPSSTRKTALIQQTDDWMCNAPHAGQAFQDRSVLTTDSTTKGIRNCLKDYGRCGVTSDEAANTFDTKMSDRESGIHFIAVTKLNTWTQGEPDAPTTGNGSFSLTHYNFLLKVAGQTEVVEEVVQPRVHGFQKRLKQVWSLSENPTQDQQLFKASNKLIQDWHDWMHSKCVEQPPVVISLSGQALSMYNAAKQAITDFVSENKLPPVFRTKLVFFHSDVLRDAHKVFRSVQFLTTLCPNLPEDSREAMSLDEFTVALHKWIRQIQWHFGSYRFAASKKDEAAAGLSSNSKAAESKQILCSIPETEEQAPLDAEALFLRTLMHRAPPDAWFTSADMRLLLKNLRGTTFKSELSKRIEKGVGHLIDHGLLEAGEAKMKQDDLKDLKLTARAAKRSGEAPCSGKAGRLMRKRSAQEVQDDPKASAEQKRLRLSMNDFPA</sequence>
<evidence type="ECO:0000256" key="1">
    <source>
        <dbReference type="SAM" id="MobiDB-lite"/>
    </source>
</evidence>
<feature type="non-terminal residue" evidence="2">
    <location>
        <position position="1"/>
    </location>
</feature>
<feature type="region of interest" description="Disordered" evidence="1">
    <location>
        <begin position="857"/>
        <end position="903"/>
    </location>
</feature>